<proteinExistence type="predicted"/>
<evidence type="ECO:0000313" key="2">
    <source>
        <dbReference type="WBParaSite" id="PDA_v2.g886.t1"/>
    </source>
</evidence>
<organism evidence="1 2">
    <name type="scientific">Panagrolaimus davidi</name>
    <dbReference type="NCBI Taxonomy" id="227884"/>
    <lineage>
        <taxon>Eukaryota</taxon>
        <taxon>Metazoa</taxon>
        <taxon>Ecdysozoa</taxon>
        <taxon>Nematoda</taxon>
        <taxon>Chromadorea</taxon>
        <taxon>Rhabditida</taxon>
        <taxon>Tylenchina</taxon>
        <taxon>Panagrolaimomorpha</taxon>
        <taxon>Panagrolaimoidea</taxon>
        <taxon>Panagrolaimidae</taxon>
        <taxon>Panagrolaimus</taxon>
    </lineage>
</organism>
<name>A0A914RB51_9BILA</name>
<dbReference type="WBParaSite" id="PDA_v2.g886.t1">
    <property type="protein sequence ID" value="PDA_v2.g886.t1"/>
    <property type="gene ID" value="PDA_v2.g886"/>
</dbReference>
<accession>A0A914RB51</accession>
<keyword evidence="1" id="KW-1185">Reference proteome</keyword>
<evidence type="ECO:0000313" key="1">
    <source>
        <dbReference type="Proteomes" id="UP000887578"/>
    </source>
</evidence>
<reference evidence="2" key="1">
    <citation type="submission" date="2022-11" db="UniProtKB">
        <authorList>
            <consortium name="WormBaseParasite"/>
        </authorList>
    </citation>
    <scope>IDENTIFICATION</scope>
</reference>
<protein>
    <submittedName>
        <fullName evidence="2">Uncharacterized protein</fullName>
    </submittedName>
</protein>
<dbReference type="Proteomes" id="UP000887578">
    <property type="component" value="Unplaced"/>
</dbReference>
<sequence>MSQGLSQEKGTLVYIRGFEGNLYMTTIDSRTGRIGNNESKKLGGCKRFVSEIPKLLKKNVKAVVFNVFTLETSNYANNYEFRKAIKAKMEQIKIPYIFVCEYQYLCASVLTFSNVTVTVGEMVLIILVNENGVQVMELKYTAKGYESDAETRVFDYNPTESNETIRRRIIGTSTPKKIIVDPNAAGYPIMKRIKAVLNFKDLIITEYDLIPYDGKVIHEMAKHIFDESYTKFWVIPKAFFGYCIRLSTGIKEYDLLYFLGDEKLPAKKELVISKQSFNFTFLARNNIIQREEPIETFTLPTNCHRVKITLSLDSNNHPSYQVMPEMIPKIQVLPDFLSRLVPSKAPVIGFFDNSSVICHHKDGCYKFLDAWNGVYGREMLISFASKKVKFMEDAVEDLRTKPSYVVLDLARITAMPINEVKNNGPWNFAFTKDEKNPVLVEFDNYGGVKKAASPAFLMAMLLKEHLKAIKDEIGEKPAEIVFCLLDDFYKPEEQSRITVQFEEACKLLKIETSILFYFLLAV</sequence>
<dbReference type="AlphaFoldDB" id="A0A914RB51"/>